<evidence type="ECO:0000313" key="1">
    <source>
        <dbReference type="EMBL" id="RST95367.1"/>
    </source>
</evidence>
<dbReference type="RefSeq" id="WP_125956767.1">
    <property type="nucleotide sequence ID" value="NZ_JAQEJV010000004.1"/>
</dbReference>
<dbReference type="Gene3D" id="1.10.10.10">
    <property type="entry name" value="Winged helix-like DNA-binding domain superfamily/Winged helix DNA-binding domain"/>
    <property type="match status" value="1"/>
</dbReference>
<comment type="caution">
    <text evidence="1">The sequence shown here is derived from an EMBL/GenBank/DDBJ whole genome shotgun (WGS) entry which is preliminary data.</text>
</comment>
<organism evidence="1 2">
    <name type="scientific">Vagococcus bubulae</name>
    <dbReference type="NCBI Taxonomy" id="1977868"/>
    <lineage>
        <taxon>Bacteria</taxon>
        <taxon>Bacillati</taxon>
        <taxon>Bacillota</taxon>
        <taxon>Bacilli</taxon>
        <taxon>Lactobacillales</taxon>
        <taxon>Enterococcaceae</taxon>
        <taxon>Vagococcus</taxon>
    </lineage>
</organism>
<dbReference type="OrthoDB" id="2080971at2"/>
<name>A0A429ZNU3_9ENTE</name>
<sequence>MSENKKQLIRKITREQFVKELQQSEMQKLHQPEYKYIANTTKKITNYVEDMPMLVKSEPVEFLNNNDDVYKDVFIHFSANQVRAGIIKELVPEGIEKGGMIGARNFTVLMAIASYMDAEGKAFPSQRLLQEITGLGRSSIGKATADLGQIRIAGHKLLTIVKERGYRNVEKSVYFFNPDAVIEMI</sequence>
<keyword evidence="2" id="KW-1185">Reference proteome</keyword>
<reference evidence="1 2" key="1">
    <citation type="submission" date="2017-05" db="EMBL/GenBank/DDBJ databases">
        <title>Vagococcus spp. assemblies.</title>
        <authorList>
            <person name="Gulvik C.A."/>
        </authorList>
    </citation>
    <scope>NUCLEOTIDE SEQUENCE [LARGE SCALE GENOMIC DNA]</scope>
    <source>
        <strain evidence="1 2">SS1994</strain>
    </source>
</reference>
<dbReference type="Pfam" id="PF13730">
    <property type="entry name" value="HTH_36"/>
    <property type="match status" value="1"/>
</dbReference>
<proteinExistence type="predicted"/>
<dbReference type="AlphaFoldDB" id="A0A429ZNU3"/>
<dbReference type="InterPro" id="IPR036388">
    <property type="entry name" value="WH-like_DNA-bd_sf"/>
</dbReference>
<protein>
    <submittedName>
        <fullName evidence="1">Uncharacterized protein</fullName>
    </submittedName>
</protein>
<gene>
    <name evidence="1" type="ORF">CBF36_03795</name>
</gene>
<evidence type="ECO:0000313" key="2">
    <source>
        <dbReference type="Proteomes" id="UP000288490"/>
    </source>
</evidence>
<dbReference type="EMBL" id="NGJT01000004">
    <property type="protein sequence ID" value="RST95367.1"/>
    <property type="molecule type" value="Genomic_DNA"/>
</dbReference>
<accession>A0A429ZNU3</accession>
<dbReference type="Proteomes" id="UP000288490">
    <property type="component" value="Unassembled WGS sequence"/>
</dbReference>